<keyword evidence="1" id="KW-0132">Cell division</keyword>
<organism evidence="1 2">
    <name type="scientific">Sinisalibacter aestuarii</name>
    <dbReference type="NCBI Taxonomy" id="2949426"/>
    <lineage>
        <taxon>Bacteria</taxon>
        <taxon>Pseudomonadati</taxon>
        <taxon>Pseudomonadota</taxon>
        <taxon>Alphaproteobacteria</taxon>
        <taxon>Rhodobacterales</taxon>
        <taxon>Roseobacteraceae</taxon>
        <taxon>Sinisalibacter</taxon>
    </lineage>
</organism>
<dbReference type="GO" id="GO:0051301">
    <property type="term" value="P:cell division"/>
    <property type="evidence" value="ECO:0007669"/>
    <property type="project" value="UniProtKB-KW"/>
</dbReference>
<keyword evidence="2" id="KW-1185">Reference proteome</keyword>
<reference evidence="1" key="1">
    <citation type="journal article" date="2023" name="Int. J. Syst. Evol. Microbiol.">
        <title>Sinisalibacter aestuarii sp. nov., isolated from estuarine sediment of the Arakawa River.</title>
        <authorList>
            <person name="Arafat S.T."/>
            <person name="Hirano S."/>
            <person name="Sato A."/>
            <person name="Takeuchi K."/>
            <person name="Yasuda T."/>
            <person name="Terahara T."/>
            <person name="Hamada M."/>
            <person name="Kobayashi T."/>
        </authorList>
    </citation>
    <scope>NUCLEOTIDE SEQUENCE</scope>
    <source>
        <strain evidence="1">B-399</strain>
    </source>
</reference>
<protein>
    <submittedName>
        <fullName evidence="1">Cell division protein ZipA</fullName>
    </submittedName>
</protein>
<dbReference type="Gene3D" id="3.40.50.300">
    <property type="entry name" value="P-loop containing nucleotide triphosphate hydrolases"/>
    <property type="match status" value="1"/>
</dbReference>
<name>A0ABQ5LUW4_9RHOB</name>
<proteinExistence type="predicted"/>
<dbReference type="RefSeq" id="WP_281841894.1">
    <property type="nucleotide sequence ID" value="NZ_BROH01000004.1"/>
</dbReference>
<sequence>MSQNTATLHLVCGKAASGKSTLAARLGQAERAIVIAEDDWLSALFADQMTTLPDYVRCAGKLRGIMGPHVVALLRAGLSVVLDFPANTVETRRWMRGLVDASGAAHRLHYLDVADEICRARLQMCNAGGDHPFAVSDAQFEPLLKHFVPPADDEGFNILRHEAP</sequence>
<dbReference type="EMBL" id="BROH01000004">
    <property type="protein sequence ID" value="GKY87907.1"/>
    <property type="molecule type" value="Genomic_DNA"/>
</dbReference>
<dbReference type="SUPFAM" id="SSF52540">
    <property type="entry name" value="P-loop containing nucleoside triphosphate hydrolases"/>
    <property type="match status" value="1"/>
</dbReference>
<comment type="caution">
    <text evidence="1">The sequence shown here is derived from an EMBL/GenBank/DDBJ whole genome shotgun (WGS) entry which is preliminary data.</text>
</comment>
<dbReference type="Pfam" id="PF13671">
    <property type="entry name" value="AAA_33"/>
    <property type="match status" value="1"/>
</dbReference>
<evidence type="ECO:0000313" key="1">
    <source>
        <dbReference type="EMBL" id="GKY87907.1"/>
    </source>
</evidence>
<dbReference type="Proteomes" id="UP001144205">
    <property type="component" value="Unassembled WGS sequence"/>
</dbReference>
<evidence type="ECO:0000313" key="2">
    <source>
        <dbReference type="Proteomes" id="UP001144205"/>
    </source>
</evidence>
<keyword evidence="1" id="KW-0131">Cell cycle</keyword>
<accession>A0ABQ5LUW4</accession>
<dbReference type="InterPro" id="IPR027417">
    <property type="entry name" value="P-loop_NTPase"/>
</dbReference>
<gene>
    <name evidence="1" type="ORF">STA1M1_17760</name>
</gene>